<protein>
    <recommendedName>
        <fullName evidence="7">Protein transport protein sec16</fullName>
    </recommendedName>
</protein>
<accession>A0AAW0GL59</accession>
<dbReference type="CDD" id="cd09233">
    <property type="entry name" value="ACE1-Sec16-like"/>
    <property type="match status" value="1"/>
</dbReference>
<comment type="subcellular location">
    <subcellularLocation>
        <location evidence="1">Endoplasmic reticulum membrane</location>
        <topology evidence="1">Peripheral membrane protein</topology>
        <orientation evidence="1">Cytoplasmic side</orientation>
    </subcellularLocation>
</comment>
<feature type="compositionally biased region" description="Polar residues" evidence="8">
    <location>
        <begin position="267"/>
        <end position="279"/>
    </location>
</feature>
<dbReference type="GO" id="GO:0005789">
    <property type="term" value="C:endoplasmic reticulum membrane"/>
    <property type="evidence" value="ECO:0007669"/>
    <property type="project" value="UniProtKB-SubCell"/>
</dbReference>
<dbReference type="GO" id="GO:0007030">
    <property type="term" value="P:Golgi organization"/>
    <property type="evidence" value="ECO:0007669"/>
    <property type="project" value="TreeGrafter"/>
</dbReference>
<dbReference type="InterPro" id="IPR024298">
    <property type="entry name" value="Sec16_Sec23-bd"/>
</dbReference>
<evidence type="ECO:0000256" key="2">
    <source>
        <dbReference type="ARBA" id="ARBA00005927"/>
    </source>
</evidence>
<dbReference type="GO" id="GO:0016192">
    <property type="term" value="P:vesicle-mediated transport"/>
    <property type="evidence" value="ECO:0007669"/>
    <property type="project" value="UniProtKB-KW"/>
</dbReference>
<feature type="compositionally biased region" description="Polar residues" evidence="8">
    <location>
        <begin position="494"/>
        <end position="510"/>
    </location>
</feature>
<feature type="region of interest" description="Disordered" evidence="8">
    <location>
        <begin position="582"/>
        <end position="653"/>
    </location>
</feature>
<dbReference type="GO" id="GO:0015031">
    <property type="term" value="P:protein transport"/>
    <property type="evidence" value="ECO:0007669"/>
    <property type="project" value="UniProtKB-KW"/>
</dbReference>
<comment type="similarity">
    <text evidence="2 7">Belongs to the SEC16 family.</text>
</comment>
<feature type="domain" description="Sec16 central conserved" evidence="10">
    <location>
        <begin position="665"/>
        <end position="800"/>
    </location>
</feature>
<organism evidence="11 12">
    <name type="scientific">Cerrena zonata</name>
    <dbReference type="NCBI Taxonomy" id="2478898"/>
    <lineage>
        <taxon>Eukaryota</taxon>
        <taxon>Fungi</taxon>
        <taxon>Dikarya</taxon>
        <taxon>Basidiomycota</taxon>
        <taxon>Agaricomycotina</taxon>
        <taxon>Agaricomycetes</taxon>
        <taxon>Polyporales</taxon>
        <taxon>Cerrenaceae</taxon>
        <taxon>Cerrena</taxon>
    </lineage>
</organism>
<evidence type="ECO:0000313" key="12">
    <source>
        <dbReference type="Proteomes" id="UP001385951"/>
    </source>
</evidence>
<dbReference type="InterPro" id="IPR024340">
    <property type="entry name" value="Sec16_CCD"/>
</dbReference>
<feature type="compositionally biased region" description="Pro residues" evidence="8">
    <location>
        <begin position="512"/>
        <end position="526"/>
    </location>
</feature>
<dbReference type="Gene3D" id="1.25.40.1030">
    <property type="match status" value="1"/>
</dbReference>
<keyword evidence="12" id="KW-1185">Reference proteome</keyword>
<proteinExistence type="inferred from homology"/>
<feature type="region of interest" description="Disordered" evidence="8">
    <location>
        <begin position="163"/>
        <end position="379"/>
    </location>
</feature>
<feature type="compositionally biased region" description="Polar residues" evidence="8">
    <location>
        <begin position="103"/>
        <end position="113"/>
    </location>
</feature>
<evidence type="ECO:0000256" key="1">
    <source>
        <dbReference type="ARBA" id="ARBA00004397"/>
    </source>
</evidence>
<feature type="compositionally biased region" description="Low complexity" evidence="8">
    <location>
        <begin position="1256"/>
        <end position="1265"/>
    </location>
</feature>
<feature type="compositionally biased region" description="Polar residues" evidence="8">
    <location>
        <begin position="616"/>
        <end position="635"/>
    </location>
</feature>
<feature type="compositionally biased region" description="Low complexity" evidence="8">
    <location>
        <begin position="476"/>
        <end position="493"/>
    </location>
</feature>
<feature type="region of interest" description="Disordered" evidence="8">
    <location>
        <begin position="1"/>
        <end position="67"/>
    </location>
</feature>
<feature type="region of interest" description="Disordered" evidence="8">
    <location>
        <begin position="1419"/>
        <end position="1657"/>
    </location>
</feature>
<feature type="region of interest" description="Disordered" evidence="8">
    <location>
        <begin position="91"/>
        <end position="126"/>
    </location>
</feature>
<comment type="function">
    <text evidence="6 7">Involved in the initiation of assembly of the COPII coat required for the formation of transport vesicles from the endoplasmic reticulum (ER) and the selection of cargo molecules. Also involved in autophagy.</text>
</comment>
<keyword evidence="3 7" id="KW-0813">Transport</keyword>
<evidence type="ECO:0000313" key="11">
    <source>
        <dbReference type="EMBL" id="KAK7693382.1"/>
    </source>
</evidence>
<feature type="compositionally biased region" description="Polar residues" evidence="8">
    <location>
        <begin position="47"/>
        <end position="64"/>
    </location>
</feature>
<feature type="compositionally biased region" description="Polar residues" evidence="8">
    <location>
        <begin position="184"/>
        <end position="194"/>
    </location>
</feature>
<dbReference type="GO" id="GO:0012507">
    <property type="term" value="C:ER to Golgi transport vesicle membrane"/>
    <property type="evidence" value="ECO:0007669"/>
    <property type="project" value="TreeGrafter"/>
</dbReference>
<evidence type="ECO:0000256" key="5">
    <source>
        <dbReference type="ARBA" id="ARBA00022892"/>
    </source>
</evidence>
<feature type="region of interest" description="Disordered" evidence="8">
    <location>
        <begin position="402"/>
        <end position="549"/>
    </location>
</feature>
<keyword evidence="5 7" id="KW-0931">ER-Golgi transport</keyword>
<feature type="compositionally biased region" description="Pro residues" evidence="8">
    <location>
        <begin position="311"/>
        <end position="321"/>
    </location>
</feature>
<keyword evidence="7" id="KW-0472">Membrane</keyword>
<feature type="domain" description="Sec16 Sec23-binding" evidence="9">
    <location>
        <begin position="882"/>
        <end position="1227"/>
    </location>
</feature>
<dbReference type="Pfam" id="PF12931">
    <property type="entry name" value="TPR_Sec16"/>
    <property type="match status" value="1"/>
</dbReference>
<dbReference type="EMBL" id="JASBNA010000003">
    <property type="protein sequence ID" value="KAK7693382.1"/>
    <property type="molecule type" value="Genomic_DNA"/>
</dbReference>
<dbReference type="GO" id="GO:0006914">
    <property type="term" value="P:autophagy"/>
    <property type="evidence" value="ECO:0007669"/>
    <property type="project" value="UniProtKB-KW"/>
</dbReference>
<evidence type="ECO:0000259" key="9">
    <source>
        <dbReference type="Pfam" id="PF12931"/>
    </source>
</evidence>
<dbReference type="GO" id="GO:0070973">
    <property type="term" value="P:protein localization to endoplasmic reticulum exit site"/>
    <property type="evidence" value="ECO:0007669"/>
    <property type="project" value="TreeGrafter"/>
</dbReference>
<dbReference type="Pfam" id="PF12932">
    <property type="entry name" value="Sec16"/>
    <property type="match status" value="1"/>
</dbReference>
<comment type="caution">
    <text evidence="11">The sequence shown here is derived from an EMBL/GenBank/DDBJ whole genome shotgun (WGS) entry which is preliminary data.</text>
</comment>
<dbReference type="Proteomes" id="UP001385951">
    <property type="component" value="Unassembled WGS sequence"/>
</dbReference>
<feature type="compositionally biased region" description="Basic and acidic residues" evidence="8">
    <location>
        <begin position="1472"/>
        <end position="1487"/>
    </location>
</feature>
<evidence type="ECO:0000256" key="8">
    <source>
        <dbReference type="SAM" id="MobiDB-lite"/>
    </source>
</evidence>
<keyword evidence="4 7" id="KW-0256">Endoplasmic reticulum</keyword>
<reference evidence="11 12" key="1">
    <citation type="submission" date="2022-09" db="EMBL/GenBank/DDBJ databases">
        <authorList>
            <person name="Palmer J.M."/>
        </authorList>
    </citation>
    <scope>NUCLEOTIDE SEQUENCE [LARGE SCALE GENOMIC DNA]</scope>
    <source>
        <strain evidence="11 12">DSM 7382</strain>
    </source>
</reference>
<evidence type="ECO:0000259" key="10">
    <source>
        <dbReference type="Pfam" id="PF12932"/>
    </source>
</evidence>
<evidence type="ECO:0000256" key="6">
    <source>
        <dbReference type="ARBA" id="ARBA00024687"/>
    </source>
</evidence>
<feature type="region of interest" description="Disordered" evidence="8">
    <location>
        <begin position="1256"/>
        <end position="1276"/>
    </location>
</feature>
<feature type="compositionally biased region" description="Polar residues" evidence="8">
    <location>
        <begin position="346"/>
        <end position="359"/>
    </location>
</feature>
<feature type="compositionally biased region" description="Low complexity" evidence="8">
    <location>
        <begin position="163"/>
        <end position="176"/>
    </location>
</feature>
<feature type="compositionally biased region" description="Polar residues" evidence="8">
    <location>
        <begin position="538"/>
        <end position="549"/>
    </location>
</feature>
<name>A0AAW0GL59_9APHY</name>
<keyword evidence="7" id="KW-0072">Autophagy</keyword>
<gene>
    <name evidence="11" type="ORF">QCA50_002950</name>
</gene>
<keyword evidence="7" id="KW-0653">Protein transport</keyword>
<evidence type="ECO:0000256" key="3">
    <source>
        <dbReference type="ARBA" id="ARBA00022448"/>
    </source>
</evidence>
<dbReference type="GO" id="GO:0070971">
    <property type="term" value="C:endoplasmic reticulum exit site"/>
    <property type="evidence" value="ECO:0007669"/>
    <property type="project" value="TreeGrafter"/>
</dbReference>
<sequence length="1657" mass="175740">MSTVEEAASLFGTSDAANDPFASTLAENTEPSDANIHAGNEPFFDQNYDSTSDIFGTTTSNDNGDYNPLTNTNETTTYTNAHTWNAVPPSSYDYSSGSGLANGDSTQGQQTYGGVTEVKHNGYPSYEPVQSVQSAYSANGSQYNSTQYANGYDASQYSYNTTSSVYSPPVQSQVPTAYDPYAHPQTTSTSNSQAIYDPYKPSQAYAPQQTKPYAHPHSVHTVPPVEAKSQQSFTADVPPPVPSASVYRPKTSNAYDPPLPPPKPSRRTSGWQVPTSPGMTASYPLPNTVVQPILSPPPPPRSVNRQHTQPASPPSYAPAPGPQVDRYNTLPPHIGTQPTGEYASETHWSQPSPPQSFGKSSYAPPEQSVPSRYSPSNIPPASVVSEGSWANLDQTVSQVMDDNNLYHPHSNPEPAAPNSEGVSQNVASEPSGDDFIHTNGDSWGIGAEPAHITPNTVGIKPSSPPISPYNPMGNGHHASSSSRQHSPARSRSPGSTSIRSWGSGKRQSVVASPPPQVHDYNHPPPARSIYDPPIIPPSQRTASPSVMSIRSTTSKNTYDAYTPSNGTDAFAARDRSMSNASLLSVSSSTHDPYAPSLYPQSRQQSVDDTIHGAAFQNGSSDHSFTPSSYGSQVLSTGPRPTHTPYAPSPSLLGTNDPLGRASARIPVISFGFGGRIVTCFHGSSSLNTGFDVALSSRPSTDVHFRVLNKVIPESALDASSAQFPGPLFSDPGTPSTSIIGSGAAAQTKAKKARVIKYLEERAEEISQGIGYLQQGNTDGQNAQAKHVLVKLLKVMVENDGRLSGSAPIDTSVRAALLPYISNSDVQTDGLKTAVSIGFPRVGDSHPGDLTSPPYPAIPSIVHDTGDSPIAVNTLRASNLDRIQEFLIRGERRAAFQYAADEKLWAHAMVIASSIDKEAWKDVVSEFVRTELTNTPTVAGVSKPSALDGREPLKVAYSLFAGQGAASVQELLPPKPLVNSAPAVHTLQSLQVLSPPAMLAGSGFTPMTPNFPQTVQAAPIPPSTLAKWTETAAMMISSPMTNETSSALTSLGDQLAANGWVEAAHCCYLLSPQTSPFGGIGVPSCRVHLLGASPSTTPSFWKDPDTIILSEIVEFALSLVPSVKGQEPFNGLPHLQAYRLIRAMSLAELGYDQQANRYCEAITQSISRSSPYIHATLVEQLKGLSDRLIAAPHVDKSGSWIGTKMAKPSLDKLGNWLEGRFTSFIAGEADSPQMEDHRGKERAFGGPFTHYSTISSTTTSAIPSPHMSTTDLTEIPPTPPYRTGSAMALRSSAGQQVPINRASSAMDYIRRKASPVPRVSSANALTATIPNTPSFPPHSYGTNGLTPKVNGPSGNRLAEITPQELSPTTPSQTNGSWWGVTDSGVPTPTAASFVTTSVPVPESSDGFISLMDDPALSLAPSPAPSSFNRTFSSSTDVDVDDDDLGLSNKSHKPPQPIQKVDSQQSSSSSSTVEEPRTEPSKTEERPEPKQQSSGGWLSKLWGGGAKSDKPAPIKANLGETQTSFYYDKDLKRWVNKNASSEPAKSSAPPPPPRAQTASPGTAGARMSGLSPAPPPPARPATTVDLSEPPRKPPMRIRSNLVPPETASAPTTPASSTMSPMNGPPTPGLNGPPSARLKTQAKRSVRSRYVDVFQQQGAA</sequence>
<dbReference type="PANTHER" id="PTHR13402:SF6">
    <property type="entry name" value="SECRETORY 16, ISOFORM I"/>
    <property type="match status" value="1"/>
</dbReference>
<dbReference type="PANTHER" id="PTHR13402">
    <property type="entry name" value="RGPR-RELATED"/>
    <property type="match status" value="1"/>
</dbReference>
<feature type="compositionally biased region" description="Low complexity" evidence="8">
    <location>
        <begin position="1604"/>
        <end position="1619"/>
    </location>
</feature>
<feature type="compositionally biased region" description="Polar residues" evidence="8">
    <location>
        <begin position="598"/>
        <end position="607"/>
    </location>
</feature>
<evidence type="ECO:0000256" key="7">
    <source>
        <dbReference type="RuleBase" id="RU364101"/>
    </source>
</evidence>
<evidence type="ECO:0000256" key="4">
    <source>
        <dbReference type="ARBA" id="ARBA00022824"/>
    </source>
</evidence>